<sequence>MAMTTDDLATATLNAVKARAIVLAAPMCDEDAAGLAKIVNGGDISGEVTEEKFEAVMKQINAMTKEQLGQLVAMTKVMSGMVDK</sequence>
<name>A0A9W7ATR7_9STRA</name>
<evidence type="ECO:0000313" key="1">
    <source>
        <dbReference type="EMBL" id="GMH78951.1"/>
    </source>
</evidence>
<accession>A0A9W7ATR7</accession>
<proteinExistence type="predicted"/>
<reference evidence="2" key="1">
    <citation type="journal article" date="2023" name="Commun. Biol.">
        <title>Genome analysis of Parmales, the sister group of diatoms, reveals the evolutionary specialization of diatoms from phago-mixotrophs to photoautotrophs.</title>
        <authorList>
            <person name="Ban H."/>
            <person name="Sato S."/>
            <person name="Yoshikawa S."/>
            <person name="Yamada K."/>
            <person name="Nakamura Y."/>
            <person name="Ichinomiya M."/>
            <person name="Sato N."/>
            <person name="Blanc-Mathieu R."/>
            <person name="Endo H."/>
            <person name="Kuwata A."/>
            <person name="Ogata H."/>
        </authorList>
    </citation>
    <scope>NUCLEOTIDE SEQUENCE [LARGE SCALE GENOMIC DNA]</scope>
    <source>
        <strain evidence="2">NIES 3700</strain>
    </source>
</reference>
<organism evidence="1 2">
    <name type="scientific">Triparma laevis f. longispina</name>
    <dbReference type="NCBI Taxonomy" id="1714387"/>
    <lineage>
        <taxon>Eukaryota</taxon>
        <taxon>Sar</taxon>
        <taxon>Stramenopiles</taxon>
        <taxon>Ochrophyta</taxon>
        <taxon>Bolidophyceae</taxon>
        <taxon>Parmales</taxon>
        <taxon>Triparmaceae</taxon>
        <taxon>Triparma</taxon>
    </lineage>
</organism>
<dbReference type="AlphaFoldDB" id="A0A9W7ATR7"/>
<gene>
    <name evidence="1" type="ORF">TrLO_g9168</name>
</gene>
<dbReference type="EMBL" id="BRXW01000911">
    <property type="protein sequence ID" value="GMH78951.1"/>
    <property type="molecule type" value="Genomic_DNA"/>
</dbReference>
<dbReference type="Proteomes" id="UP001165122">
    <property type="component" value="Unassembled WGS sequence"/>
</dbReference>
<evidence type="ECO:0000313" key="2">
    <source>
        <dbReference type="Proteomes" id="UP001165122"/>
    </source>
</evidence>
<keyword evidence="2" id="KW-1185">Reference proteome</keyword>
<comment type="caution">
    <text evidence="1">The sequence shown here is derived from an EMBL/GenBank/DDBJ whole genome shotgun (WGS) entry which is preliminary data.</text>
</comment>
<protein>
    <submittedName>
        <fullName evidence="1">Uncharacterized protein</fullName>
    </submittedName>
</protein>